<dbReference type="Pfam" id="PF00612">
    <property type="entry name" value="IQ"/>
    <property type="match status" value="2"/>
</dbReference>
<dbReference type="Pfam" id="PF13178">
    <property type="entry name" value="DUF4005"/>
    <property type="match status" value="1"/>
</dbReference>
<organism evidence="6 7">
    <name type="scientific">Senna tora</name>
    <dbReference type="NCBI Taxonomy" id="362788"/>
    <lineage>
        <taxon>Eukaryota</taxon>
        <taxon>Viridiplantae</taxon>
        <taxon>Streptophyta</taxon>
        <taxon>Embryophyta</taxon>
        <taxon>Tracheophyta</taxon>
        <taxon>Spermatophyta</taxon>
        <taxon>Magnoliopsida</taxon>
        <taxon>eudicotyledons</taxon>
        <taxon>Gunneridae</taxon>
        <taxon>Pentapetalae</taxon>
        <taxon>rosids</taxon>
        <taxon>fabids</taxon>
        <taxon>Fabales</taxon>
        <taxon>Fabaceae</taxon>
        <taxon>Caesalpinioideae</taxon>
        <taxon>Cassia clade</taxon>
        <taxon>Senna</taxon>
    </lineage>
</organism>
<comment type="similarity">
    <text evidence="2">Belongs to the IQD family.</text>
</comment>
<feature type="compositionally biased region" description="Low complexity" evidence="4">
    <location>
        <begin position="242"/>
        <end position="251"/>
    </location>
</feature>
<evidence type="ECO:0000313" key="6">
    <source>
        <dbReference type="EMBL" id="KAF7837887.1"/>
    </source>
</evidence>
<dbReference type="InterPro" id="IPR025064">
    <property type="entry name" value="DUF4005"/>
</dbReference>
<evidence type="ECO:0000256" key="4">
    <source>
        <dbReference type="SAM" id="MobiDB-lite"/>
    </source>
</evidence>
<dbReference type="GO" id="GO:0005516">
    <property type="term" value="F:calmodulin binding"/>
    <property type="evidence" value="ECO:0007669"/>
    <property type="project" value="UniProtKB-KW"/>
</dbReference>
<keyword evidence="7" id="KW-1185">Reference proteome</keyword>
<feature type="compositionally biased region" description="Basic and acidic residues" evidence="4">
    <location>
        <begin position="293"/>
        <end position="306"/>
    </location>
</feature>
<dbReference type="Proteomes" id="UP000634136">
    <property type="component" value="Unassembled WGS sequence"/>
</dbReference>
<dbReference type="PANTHER" id="PTHR32295">
    <property type="entry name" value="IQ-DOMAIN 5-RELATED"/>
    <property type="match status" value="1"/>
</dbReference>
<evidence type="ECO:0000256" key="3">
    <source>
        <dbReference type="ARBA" id="ARBA00024378"/>
    </source>
</evidence>
<proteinExistence type="inferred from homology"/>
<dbReference type="PROSITE" id="PS50096">
    <property type="entry name" value="IQ"/>
    <property type="match status" value="2"/>
</dbReference>
<dbReference type="Gene3D" id="1.20.5.190">
    <property type="match status" value="1"/>
</dbReference>
<dbReference type="AlphaFoldDB" id="A0A835CGG0"/>
<feature type="region of interest" description="Disordered" evidence="4">
    <location>
        <begin position="1"/>
        <end position="69"/>
    </location>
</feature>
<dbReference type="InterPro" id="IPR000048">
    <property type="entry name" value="IQ_motif_EF-hand-BS"/>
</dbReference>
<evidence type="ECO:0000259" key="5">
    <source>
        <dbReference type="Pfam" id="PF13178"/>
    </source>
</evidence>
<name>A0A835CGG0_9FABA</name>
<feature type="region of interest" description="Disordered" evidence="4">
    <location>
        <begin position="155"/>
        <end position="178"/>
    </location>
</feature>
<keyword evidence="1" id="KW-0112">Calmodulin-binding</keyword>
<gene>
    <name evidence="6" type="ORF">G2W53_006369</name>
</gene>
<feature type="region of interest" description="Disordered" evidence="4">
    <location>
        <begin position="227"/>
        <end position="257"/>
    </location>
</feature>
<evidence type="ECO:0000256" key="2">
    <source>
        <dbReference type="ARBA" id="ARBA00024341"/>
    </source>
</evidence>
<dbReference type="EMBL" id="JAAIUW010000003">
    <property type="protein sequence ID" value="KAF7837887.1"/>
    <property type="molecule type" value="Genomic_DNA"/>
</dbReference>
<protein>
    <submittedName>
        <fullName evidence="6">Protein IQ-DOMAIN 14</fullName>
    </submittedName>
</protein>
<comment type="caution">
    <text evidence="6">The sequence shown here is derived from an EMBL/GenBank/DDBJ whole genome shotgun (WGS) entry which is preliminary data.</text>
</comment>
<sequence>MGIGKTSKWLRNLLSGKKSNPKYAANDDQKNPPTENPVSSTPPKEKRRWSFRRPSASAAAAPPPSISKQFNSAEPNVILTITENVQNKQHFTTVNPNEVAAIKIQSVFRSYLARQALCALRGIVKLQALVRGHLVRKQAMEALLTAQGRACAHRIQVSSQPKSNQRHRNTSQDNIWRHMHTDMDVEDIKVMDMNVSESKAECRRSRNRNINGYEYEHPRFVFSISKQEKHNVSPSPSPSPSPSAQTSPASSKPDDAKLGYAECANSHYSLVPNYMANTESSRAKFRSHSAPKQRPESFERQLSRQRASMECRNVKRAVKMQRSSSHVGSTTAQNYHHHPWSIKLDRSTVSLVDSECGSTSTVLTNANYCRSLAAYDLHHEDGY</sequence>
<comment type="subunit">
    <text evidence="3">Binds to multiple calmodulin (CaM) in the presence of Ca(2+) and CaM-like proteins.</text>
</comment>
<feature type="compositionally biased region" description="Polar residues" evidence="4">
    <location>
        <begin position="31"/>
        <end position="42"/>
    </location>
</feature>
<dbReference type="SMART" id="SM00015">
    <property type="entry name" value="IQ"/>
    <property type="match status" value="2"/>
</dbReference>
<evidence type="ECO:0000256" key="1">
    <source>
        <dbReference type="ARBA" id="ARBA00022860"/>
    </source>
</evidence>
<dbReference type="PANTHER" id="PTHR32295:SF45">
    <property type="entry name" value="PROTEIN IQ-DOMAIN 19"/>
    <property type="match status" value="1"/>
</dbReference>
<feature type="region of interest" description="Disordered" evidence="4">
    <location>
        <begin position="281"/>
        <end position="306"/>
    </location>
</feature>
<accession>A0A835CGG0</accession>
<dbReference type="CDD" id="cd23767">
    <property type="entry name" value="IQCD"/>
    <property type="match status" value="1"/>
</dbReference>
<reference evidence="6" key="1">
    <citation type="submission" date="2020-09" db="EMBL/GenBank/DDBJ databases">
        <title>Genome-Enabled Discovery of Anthraquinone Biosynthesis in Senna tora.</title>
        <authorList>
            <person name="Kang S.-H."/>
            <person name="Pandey R.P."/>
            <person name="Lee C.-M."/>
            <person name="Sim J.-S."/>
            <person name="Jeong J.-T."/>
            <person name="Choi B.-S."/>
            <person name="Jung M."/>
            <person name="Ginzburg D."/>
            <person name="Zhao K."/>
            <person name="Won S.Y."/>
            <person name="Oh T.-J."/>
            <person name="Yu Y."/>
            <person name="Kim N.-H."/>
            <person name="Lee O.R."/>
            <person name="Lee T.-H."/>
            <person name="Bashyal P."/>
            <person name="Kim T.-S."/>
            <person name="Lee W.-H."/>
            <person name="Kawkins C."/>
            <person name="Kim C.-K."/>
            <person name="Kim J.S."/>
            <person name="Ahn B.O."/>
            <person name="Rhee S.Y."/>
            <person name="Sohng J.K."/>
        </authorList>
    </citation>
    <scope>NUCLEOTIDE SEQUENCE</scope>
    <source>
        <tissue evidence="6">Leaf</tissue>
    </source>
</reference>
<dbReference type="OrthoDB" id="1298402at2759"/>
<evidence type="ECO:0000313" key="7">
    <source>
        <dbReference type="Proteomes" id="UP000634136"/>
    </source>
</evidence>
<feature type="domain" description="DUF4005" evidence="5">
    <location>
        <begin position="241"/>
        <end position="319"/>
    </location>
</feature>